<accession>A0A1C4UE58</accession>
<dbReference type="PANTHER" id="PTHR46211">
    <property type="entry name" value="GLYCEROPHOSPHORYL DIESTER PHOSPHODIESTERASE"/>
    <property type="match status" value="1"/>
</dbReference>
<dbReference type="RefSeq" id="WP_088979971.1">
    <property type="nucleotide sequence ID" value="NZ_LT607413.1"/>
</dbReference>
<dbReference type="InterPro" id="IPR017946">
    <property type="entry name" value="PLC-like_Pdiesterase_TIM-brl"/>
</dbReference>
<keyword evidence="1" id="KW-0732">Signal</keyword>
<protein>
    <submittedName>
        <fullName evidence="3">Glycerophosphoryl diester phosphodiesterase</fullName>
    </submittedName>
</protein>
<dbReference type="GO" id="GO:0008081">
    <property type="term" value="F:phosphoric diester hydrolase activity"/>
    <property type="evidence" value="ECO:0007669"/>
    <property type="project" value="InterPro"/>
</dbReference>
<name>A0A1C4UE58_MICEC</name>
<dbReference type="Proteomes" id="UP000198253">
    <property type="component" value="Chromosome I"/>
</dbReference>
<evidence type="ECO:0000313" key="3">
    <source>
        <dbReference type="EMBL" id="SCE69939.1"/>
    </source>
</evidence>
<proteinExistence type="predicted"/>
<feature type="chain" id="PRO_5008704809" evidence="1">
    <location>
        <begin position="28"/>
        <end position="680"/>
    </location>
</feature>
<dbReference type="PANTHER" id="PTHR46211:SF14">
    <property type="entry name" value="GLYCEROPHOSPHODIESTER PHOSPHODIESTERASE"/>
    <property type="match status" value="1"/>
</dbReference>
<dbReference type="EMBL" id="LT607413">
    <property type="protein sequence ID" value="SCE69939.1"/>
    <property type="molecule type" value="Genomic_DNA"/>
</dbReference>
<gene>
    <name evidence="3" type="ORF">GA0070618_0249</name>
</gene>
<evidence type="ECO:0000259" key="2">
    <source>
        <dbReference type="PROSITE" id="PS51704"/>
    </source>
</evidence>
<dbReference type="InterPro" id="IPR030395">
    <property type="entry name" value="GP_PDE_dom"/>
</dbReference>
<keyword evidence="4" id="KW-1185">Reference proteome</keyword>
<dbReference type="SUPFAM" id="SSF51695">
    <property type="entry name" value="PLC-like phosphodiesterases"/>
    <property type="match status" value="2"/>
</dbReference>
<feature type="signal peptide" evidence="1">
    <location>
        <begin position="1"/>
        <end position="27"/>
    </location>
</feature>
<dbReference type="GO" id="GO:0006629">
    <property type="term" value="P:lipid metabolic process"/>
    <property type="evidence" value="ECO:0007669"/>
    <property type="project" value="InterPro"/>
</dbReference>
<feature type="domain" description="GP-PDE" evidence="2">
    <location>
        <begin position="35"/>
        <end position="336"/>
    </location>
</feature>
<dbReference type="Gene3D" id="3.20.20.190">
    <property type="entry name" value="Phosphatidylinositol (PI) phosphodiesterase"/>
    <property type="match status" value="2"/>
</dbReference>
<dbReference type="InParanoid" id="A0A1C4UE58"/>
<dbReference type="Pfam" id="PF03009">
    <property type="entry name" value="GDPD"/>
    <property type="match status" value="3"/>
</dbReference>
<feature type="domain" description="GP-PDE" evidence="2">
    <location>
        <begin position="351"/>
        <end position="674"/>
    </location>
</feature>
<sequence length="680" mass="74384">MRTVRRTATAVLAVAIVTTGLSVPAQARPRPDRTFDVQAHRGGLGLRVESTLASFGNALQMGVTTLELDVQITEDGQAVVTHDRRVSGTKCVDTAPVAPGDPEFPYVGKYVNTLSLAQVRTLDCGTRTLPDRPGQVAVPGSRMPLLREVFDLVKRYRADDVTLNVETKVEAGAPHETAPREQFVQVTAAEIRAAGLRDQVTIQSFDWGALMRMRQVDPKLPLIALTNYDFLQVGQPGASPWLGGLDIDDFGGDPVRAVRSFGADAFSPVHGFPQNGTVTDPGYRPYVTREMVAHAHRNGLKVIPWTVNDVPTMAKLVDDGVDGIITDYPDRLRGLLAERGYELPRGYASPFDVQAHRGGRADRPENTLPAFAYALENPATSTLELDTGVTADGHLVVLHDRRVNGSHCQDTAPAVPGDPEFPYVGKLVHDLTLAQLRTVDCGTLTPPDAPHQVPVPGARIPTLDEVLDLVRASGRDDVRLNIETKISPLVADTAPYREFTRKLVRAVEQAGFVSRVTIQSFDWRTITHVRKLNRRIGTVALVWQYGPAECAGLADECSLRAVYDDPTVKSPWTAGLDWWQHRDLGKLVRASGATTVSANWQVHDPAQGTVPSADWYLRENPAYHHGPDVPTLQRRYGLKVVPYTVNDPAVMQRVIDLGVDGIITDDPRLLVEVAVRNGLR</sequence>
<dbReference type="AlphaFoldDB" id="A0A1C4UE58"/>
<organism evidence="3 4">
    <name type="scientific">Micromonospora echinospora</name>
    <name type="common">Micromonospora purpurea</name>
    <dbReference type="NCBI Taxonomy" id="1877"/>
    <lineage>
        <taxon>Bacteria</taxon>
        <taxon>Bacillati</taxon>
        <taxon>Actinomycetota</taxon>
        <taxon>Actinomycetes</taxon>
        <taxon>Micromonosporales</taxon>
        <taxon>Micromonosporaceae</taxon>
        <taxon>Micromonospora</taxon>
    </lineage>
</organism>
<evidence type="ECO:0000256" key="1">
    <source>
        <dbReference type="SAM" id="SignalP"/>
    </source>
</evidence>
<dbReference type="PROSITE" id="PS51704">
    <property type="entry name" value="GP_PDE"/>
    <property type="match status" value="2"/>
</dbReference>
<dbReference type="OrthoDB" id="384721at2"/>
<reference evidence="4" key="1">
    <citation type="submission" date="2016-06" db="EMBL/GenBank/DDBJ databases">
        <authorList>
            <person name="Varghese N."/>
            <person name="Submissions Spin"/>
        </authorList>
    </citation>
    <scope>NUCLEOTIDE SEQUENCE [LARGE SCALE GENOMIC DNA]</scope>
    <source>
        <strain evidence="4">DSM 43816</strain>
    </source>
</reference>
<evidence type="ECO:0000313" key="4">
    <source>
        <dbReference type="Proteomes" id="UP000198253"/>
    </source>
</evidence>